<keyword evidence="5 6" id="KW-0539">Nucleus</keyword>
<evidence type="ECO:0000256" key="7">
    <source>
        <dbReference type="SAM" id="MobiDB-lite"/>
    </source>
</evidence>
<dbReference type="PANTHER" id="PTHR11467:SF36">
    <property type="entry name" value="HISTONE 24-RELATED"/>
    <property type="match status" value="1"/>
</dbReference>
<proteinExistence type="evidence at transcript level"/>
<feature type="compositionally biased region" description="Low complexity" evidence="7">
    <location>
        <begin position="151"/>
        <end position="173"/>
    </location>
</feature>
<reference evidence="9" key="1">
    <citation type="journal article" date="2008" name="BMC Genomics">
        <title>A conifer genomics resource of 200,000 spruce (Picea spp.) ESTs and 6,464 high-quality, sequence-finished full-length cDNAs for Sitka spruce (Picea sitchensis).</title>
        <authorList>
            <person name="Ralph S.G."/>
            <person name="Chun H.J."/>
            <person name="Kolosova N."/>
            <person name="Cooper D."/>
            <person name="Oddy C."/>
            <person name="Ritland C.E."/>
            <person name="Kirkpatrick R."/>
            <person name="Moore R."/>
            <person name="Barber S."/>
            <person name="Holt R.A."/>
            <person name="Jones S.J."/>
            <person name="Marra M.A."/>
            <person name="Douglas C.J."/>
            <person name="Ritland K."/>
            <person name="Bohlmann J."/>
        </authorList>
    </citation>
    <scope>NUCLEOTIDE SEQUENCE</scope>
    <source>
        <tissue evidence="9">Bark</tissue>
    </source>
</reference>
<dbReference type="Pfam" id="PF00538">
    <property type="entry name" value="Linker_histone"/>
    <property type="match status" value="1"/>
</dbReference>
<evidence type="ECO:0000256" key="3">
    <source>
        <dbReference type="ARBA" id="ARBA00022454"/>
    </source>
</evidence>
<dbReference type="SUPFAM" id="SSF46785">
    <property type="entry name" value="Winged helix' DNA-binding domain"/>
    <property type="match status" value="1"/>
</dbReference>
<dbReference type="GO" id="GO:0006334">
    <property type="term" value="P:nucleosome assembly"/>
    <property type="evidence" value="ECO:0007669"/>
    <property type="project" value="InterPro"/>
</dbReference>
<evidence type="ECO:0000259" key="8">
    <source>
        <dbReference type="PROSITE" id="PS51504"/>
    </source>
</evidence>
<dbReference type="PROSITE" id="PS51504">
    <property type="entry name" value="H15"/>
    <property type="match status" value="1"/>
</dbReference>
<feature type="region of interest" description="Disordered" evidence="7">
    <location>
        <begin position="111"/>
        <end position="130"/>
    </location>
</feature>
<dbReference type="GO" id="GO:0030527">
    <property type="term" value="F:structural constituent of chromatin"/>
    <property type="evidence" value="ECO:0007669"/>
    <property type="project" value="InterPro"/>
</dbReference>
<dbReference type="InterPro" id="IPR036390">
    <property type="entry name" value="WH_DNA-bd_sf"/>
</dbReference>
<evidence type="ECO:0000256" key="6">
    <source>
        <dbReference type="RuleBase" id="RU003894"/>
    </source>
</evidence>
<dbReference type="GO" id="GO:0003690">
    <property type="term" value="F:double-stranded DNA binding"/>
    <property type="evidence" value="ECO:0007669"/>
    <property type="project" value="TreeGrafter"/>
</dbReference>
<dbReference type="SMART" id="SM00526">
    <property type="entry name" value="H15"/>
    <property type="match status" value="1"/>
</dbReference>
<name>A9P2F7_PICSI</name>
<evidence type="ECO:0000256" key="1">
    <source>
        <dbReference type="ARBA" id="ARBA00004123"/>
    </source>
</evidence>
<sequence>MASMATEKDNAPDVIVPPAIDAQPQDCPKEKKLNRRTAPVHPPYFEMIKEAILALKERGGSSPRAIAKYMEERYKSHLPPNYKKILAVQIKKLVLAGKLIKVKASFKLAAAENKGKKEEDSAKKMTGLKKNAKISSEPMVTLTSAKSAKPKVAGKTAKSAAAKPSAAKPAKVSKLADADKISAGMKTGALAKKPGVVAAKAKKQKSIKSSAA</sequence>
<dbReference type="PANTHER" id="PTHR11467">
    <property type="entry name" value="HISTONE H1"/>
    <property type="match status" value="1"/>
</dbReference>
<organism evidence="9">
    <name type="scientific">Picea sitchensis</name>
    <name type="common">Sitka spruce</name>
    <name type="synonym">Pinus sitchensis</name>
    <dbReference type="NCBI Taxonomy" id="3332"/>
    <lineage>
        <taxon>Eukaryota</taxon>
        <taxon>Viridiplantae</taxon>
        <taxon>Streptophyta</taxon>
        <taxon>Embryophyta</taxon>
        <taxon>Tracheophyta</taxon>
        <taxon>Spermatophyta</taxon>
        <taxon>Pinopsida</taxon>
        <taxon>Pinidae</taxon>
        <taxon>Conifers I</taxon>
        <taxon>Pinales</taxon>
        <taxon>Pinaceae</taxon>
        <taxon>Picea</taxon>
    </lineage>
</organism>
<dbReference type="EMBL" id="EF087835">
    <property type="protein sequence ID" value="ABK27068.1"/>
    <property type="molecule type" value="mRNA"/>
</dbReference>
<evidence type="ECO:0000256" key="4">
    <source>
        <dbReference type="ARBA" id="ARBA00023125"/>
    </source>
</evidence>
<dbReference type="GO" id="GO:0045910">
    <property type="term" value="P:negative regulation of DNA recombination"/>
    <property type="evidence" value="ECO:0007669"/>
    <property type="project" value="TreeGrafter"/>
</dbReference>
<dbReference type="GO" id="GO:0030261">
    <property type="term" value="P:chromosome condensation"/>
    <property type="evidence" value="ECO:0007669"/>
    <property type="project" value="TreeGrafter"/>
</dbReference>
<dbReference type="InterPro" id="IPR005819">
    <property type="entry name" value="H1/H5"/>
</dbReference>
<dbReference type="CDD" id="cd00073">
    <property type="entry name" value="H15"/>
    <property type="match status" value="1"/>
</dbReference>
<dbReference type="InterPro" id="IPR005818">
    <property type="entry name" value="Histone_H1/H5_H15"/>
</dbReference>
<feature type="domain" description="H15" evidence="8">
    <location>
        <begin position="40"/>
        <end position="110"/>
    </location>
</feature>
<feature type="compositionally biased region" description="Basic and acidic residues" evidence="7">
    <location>
        <begin position="113"/>
        <end position="123"/>
    </location>
</feature>
<accession>A9P2F7</accession>
<feature type="region of interest" description="Disordered" evidence="7">
    <location>
        <begin position="1"/>
        <end position="26"/>
    </location>
</feature>
<dbReference type="GO" id="GO:0000786">
    <property type="term" value="C:nucleosome"/>
    <property type="evidence" value="ECO:0007669"/>
    <property type="project" value="InterPro"/>
</dbReference>
<evidence type="ECO:0000256" key="5">
    <source>
        <dbReference type="ARBA" id="ARBA00023242"/>
    </source>
</evidence>
<evidence type="ECO:0000256" key="2">
    <source>
        <dbReference type="ARBA" id="ARBA00004286"/>
    </source>
</evidence>
<feature type="compositionally biased region" description="Basic and acidic residues" evidence="7">
    <location>
        <begin position="1"/>
        <end position="11"/>
    </location>
</feature>
<protein>
    <recommendedName>
        <fullName evidence="8">H15 domain-containing protein</fullName>
    </recommendedName>
</protein>
<keyword evidence="4 6" id="KW-0238">DNA-binding</keyword>
<dbReference type="GO" id="GO:0031492">
    <property type="term" value="F:nucleosomal DNA binding"/>
    <property type="evidence" value="ECO:0007669"/>
    <property type="project" value="TreeGrafter"/>
</dbReference>
<dbReference type="GO" id="GO:0005634">
    <property type="term" value="C:nucleus"/>
    <property type="evidence" value="ECO:0007669"/>
    <property type="project" value="UniProtKB-SubCell"/>
</dbReference>
<dbReference type="InterPro" id="IPR036388">
    <property type="entry name" value="WH-like_DNA-bd_sf"/>
</dbReference>
<keyword evidence="3 6" id="KW-0158">Chromosome</keyword>
<comment type="similarity">
    <text evidence="6">Belongs to the histone H1/H5 family.</text>
</comment>
<evidence type="ECO:0000313" key="9">
    <source>
        <dbReference type="EMBL" id="ABK27068.1"/>
    </source>
</evidence>
<dbReference type="PRINTS" id="PR00624">
    <property type="entry name" value="HISTONEH5"/>
</dbReference>
<dbReference type="AlphaFoldDB" id="A9P2F7"/>
<dbReference type="Gene3D" id="1.10.10.10">
    <property type="entry name" value="Winged helix-like DNA-binding domain superfamily/Winged helix DNA-binding domain"/>
    <property type="match status" value="1"/>
</dbReference>
<comment type="subcellular location">
    <subcellularLocation>
        <location evidence="2">Chromosome</location>
    </subcellularLocation>
    <subcellularLocation>
        <location evidence="1 6">Nucleus</location>
    </subcellularLocation>
</comment>
<feature type="region of interest" description="Disordered" evidence="7">
    <location>
        <begin position="139"/>
        <end position="175"/>
    </location>
</feature>